<dbReference type="PANTHER" id="PTHR43187:SF1">
    <property type="entry name" value="GLUTAMINE AMIDOTRANSFERASE DUG3-RELATED"/>
    <property type="match status" value="1"/>
</dbReference>
<dbReference type="GO" id="GO:0061672">
    <property type="term" value="C:glutathione hydrolase complex"/>
    <property type="evidence" value="ECO:0007669"/>
    <property type="project" value="TreeGrafter"/>
</dbReference>
<evidence type="ECO:0000256" key="1">
    <source>
        <dbReference type="ARBA" id="ARBA00022962"/>
    </source>
</evidence>
<evidence type="ECO:0000259" key="2">
    <source>
        <dbReference type="PROSITE" id="PS51278"/>
    </source>
</evidence>
<dbReference type="GO" id="GO:0005737">
    <property type="term" value="C:cytoplasm"/>
    <property type="evidence" value="ECO:0007669"/>
    <property type="project" value="TreeGrafter"/>
</dbReference>
<dbReference type="Pfam" id="PF13230">
    <property type="entry name" value="GATase_4"/>
    <property type="match status" value="1"/>
</dbReference>
<sequence length="270" mass="30052">MNVAGTGFVAWETGSLMEDEPYSYKSIELPMYDRTLIGLTKKIKANCVVGHIRATVYGELSLVNTTNVHPFKFHGVKTALAHNGGLAHFPKMKFALANKCKPELANKVEGTTDSEWIYALFLSMLEDPYADHSSGEIAEAAYKTVHEIKLLRDQFDINTHSVINLIISNGKFIVAVCFTYDFGCYDGIPTGAVLFPAMHSLWYTAGDNFGNYDDQWTMSESAESAASSIILASEPLTRNDSSWIEVQKYSMVVIDRLDEKIKVEIRDLGI</sequence>
<gene>
    <name evidence="3" type="ORF">METZ01_LOCUS11949</name>
</gene>
<dbReference type="GO" id="GO:0006751">
    <property type="term" value="P:glutathione catabolic process"/>
    <property type="evidence" value="ECO:0007669"/>
    <property type="project" value="TreeGrafter"/>
</dbReference>
<reference evidence="3" key="1">
    <citation type="submission" date="2018-05" db="EMBL/GenBank/DDBJ databases">
        <authorList>
            <person name="Lanie J.A."/>
            <person name="Ng W.-L."/>
            <person name="Kazmierczak K.M."/>
            <person name="Andrzejewski T.M."/>
            <person name="Davidsen T.M."/>
            <person name="Wayne K.J."/>
            <person name="Tettelin H."/>
            <person name="Glass J.I."/>
            <person name="Rusch D."/>
            <person name="Podicherti R."/>
            <person name="Tsui H.-C.T."/>
            <person name="Winkler M.E."/>
        </authorList>
    </citation>
    <scope>NUCLEOTIDE SEQUENCE</scope>
</reference>
<evidence type="ECO:0000313" key="3">
    <source>
        <dbReference type="EMBL" id="SUZ59095.1"/>
    </source>
</evidence>
<dbReference type="InterPro" id="IPR026869">
    <property type="entry name" value="EgtC-like"/>
</dbReference>
<dbReference type="InterPro" id="IPR029055">
    <property type="entry name" value="Ntn_hydrolases_N"/>
</dbReference>
<feature type="domain" description="Glutamine amidotransferase type-2" evidence="2">
    <location>
        <begin position="1"/>
        <end position="270"/>
    </location>
</feature>
<dbReference type="EMBL" id="UINC01000663">
    <property type="protein sequence ID" value="SUZ59095.1"/>
    <property type="molecule type" value="Genomic_DNA"/>
</dbReference>
<dbReference type="CDD" id="cd01908">
    <property type="entry name" value="YafJ"/>
    <property type="match status" value="1"/>
</dbReference>
<dbReference type="GO" id="GO:0008242">
    <property type="term" value="F:omega peptidase activity"/>
    <property type="evidence" value="ECO:0007669"/>
    <property type="project" value="TreeGrafter"/>
</dbReference>
<dbReference type="PANTHER" id="PTHR43187">
    <property type="entry name" value="GLUTAMINE AMIDOTRANSFERASE DUG3-RELATED"/>
    <property type="match status" value="1"/>
</dbReference>
<dbReference type="SUPFAM" id="SSF56235">
    <property type="entry name" value="N-terminal nucleophile aminohydrolases (Ntn hydrolases)"/>
    <property type="match status" value="1"/>
</dbReference>
<accession>A0A381NWV4</accession>
<dbReference type="PROSITE" id="PS51278">
    <property type="entry name" value="GATASE_TYPE_2"/>
    <property type="match status" value="1"/>
</dbReference>
<dbReference type="Gene3D" id="3.60.20.10">
    <property type="entry name" value="Glutamine Phosphoribosylpyrophosphate, subunit 1, domain 1"/>
    <property type="match status" value="1"/>
</dbReference>
<dbReference type="AlphaFoldDB" id="A0A381NWV4"/>
<name>A0A381NWV4_9ZZZZ</name>
<dbReference type="InterPro" id="IPR017932">
    <property type="entry name" value="GATase_2_dom"/>
</dbReference>
<keyword evidence="1" id="KW-0315">Glutamine amidotransferase</keyword>
<proteinExistence type="predicted"/>
<dbReference type="InterPro" id="IPR052373">
    <property type="entry name" value="Gamma-glu_amide_hydrolase"/>
</dbReference>
<organism evidence="3">
    <name type="scientific">marine metagenome</name>
    <dbReference type="NCBI Taxonomy" id="408172"/>
    <lineage>
        <taxon>unclassified sequences</taxon>
        <taxon>metagenomes</taxon>
        <taxon>ecological metagenomes</taxon>
    </lineage>
</organism>
<protein>
    <recommendedName>
        <fullName evidence="2">Glutamine amidotransferase type-2 domain-containing protein</fullName>
    </recommendedName>
</protein>